<evidence type="ECO:0000256" key="4">
    <source>
        <dbReference type="ARBA" id="ARBA00023136"/>
    </source>
</evidence>
<dbReference type="EMBL" id="CM035437">
    <property type="protein sequence ID" value="KAH7287195.1"/>
    <property type="molecule type" value="Genomic_DNA"/>
</dbReference>
<organism evidence="8 9">
    <name type="scientific">Ceratopteris richardii</name>
    <name type="common">Triangle waterfern</name>
    <dbReference type="NCBI Taxonomy" id="49495"/>
    <lineage>
        <taxon>Eukaryota</taxon>
        <taxon>Viridiplantae</taxon>
        <taxon>Streptophyta</taxon>
        <taxon>Embryophyta</taxon>
        <taxon>Tracheophyta</taxon>
        <taxon>Polypodiopsida</taxon>
        <taxon>Polypodiidae</taxon>
        <taxon>Polypodiales</taxon>
        <taxon>Pteridineae</taxon>
        <taxon>Pteridaceae</taxon>
        <taxon>Parkerioideae</taxon>
        <taxon>Ceratopteris</taxon>
    </lineage>
</organism>
<evidence type="ECO:0000256" key="5">
    <source>
        <dbReference type="PROSITE-ProRule" id="PRU00205"/>
    </source>
</evidence>
<comment type="caution">
    <text evidence="8">The sequence shown here is derived from an EMBL/GenBank/DDBJ whole genome shotgun (WGS) entry which is preliminary data.</text>
</comment>
<dbReference type="PANTHER" id="PTHR13439">
    <property type="entry name" value="CT120 PROTEIN"/>
    <property type="match status" value="1"/>
</dbReference>
<dbReference type="OMA" id="MCKIFYN"/>
<keyword evidence="9" id="KW-1185">Reference proteome</keyword>
<dbReference type="InterPro" id="IPR006634">
    <property type="entry name" value="TLC-dom"/>
</dbReference>
<keyword evidence="2 5" id="KW-0812">Transmembrane</keyword>
<evidence type="ECO:0000259" key="7">
    <source>
        <dbReference type="PROSITE" id="PS50922"/>
    </source>
</evidence>
<feature type="transmembrane region" description="Helical" evidence="6">
    <location>
        <begin position="123"/>
        <end position="148"/>
    </location>
</feature>
<dbReference type="GO" id="GO:0055088">
    <property type="term" value="P:lipid homeostasis"/>
    <property type="evidence" value="ECO:0007669"/>
    <property type="project" value="TreeGrafter"/>
</dbReference>
<proteinExistence type="predicted"/>
<dbReference type="Pfam" id="PF03798">
    <property type="entry name" value="TRAM_LAG1_CLN8"/>
    <property type="match status" value="1"/>
</dbReference>
<dbReference type="GO" id="GO:0016020">
    <property type="term" value="C:membrane"/>
    <property type="evidence" value="ECO:0007669"/>
    <property type="project" value="UniProtKB-SubCell"/>
</dbReference>
<evidence type="ECO:0000256" key="3">
    <source>
        <dbReference type="ARBA" id="ARBA00022989"/>
    </source>
</evidence>
<keyword evidence="3 6" id="KW-1133">Transmembrane helix</keyword>
<gene>
    <name evidence="8" type="ORF">KP509_32G043100</name>
</gene>
<sequence length="283" mass="32137">MMTTQTLHNQLLSLVGGDPPAEPTLWLSSVILGILACKTDSEWMALAERLSVNLQVYNLMKVVSPLIPPYTRLSKLEKVEWNNRGFSTAHAIVISVASSYFLFFSDLFKDDVPHGPVLFRSSVTSQAILGMSVGYFISDLAMILWFYPKLGGKEYVIHHAFSMLSLNLSFFSGEGNFYVYIVLLSEVTTPFVNLRWYLSTAGMKRTRAYTINGVSLFFGWMMARVLLFVYLFIHLYGHFDQVRKLSRGPHYCLLIVPPCLAIMNIAWFFKIVKGMLKTLSKKV</sequence>
<name>A0A8T2QUT0_CERRI</name>
<keyword evidence="4 5" id="KW-0472">Membrane</keyword>
<evidence type="ECO:0000256" key="2">
    <source>
        <dbReference type="ARBA" id="ARBA00022692"/>
    </source>
</evidence>
<feature type="transmembrane region" description="Helical" evidence="6">
    <location>
        <begin position="177"/>
        <end position="198"/>
    </location>
</feature>
<evidence type="ECO:0000313" key="9">
    <source>
        <dbReference type="Proteomes" id="UP000825935"/>
    </source>
</evidence>
<feature type="domain" description="TLC" evidence="7">
    <location>
        <begin position="76"/>
        <end position="280"/>
    </location>
</feature>
<dbReference type="Proteomes" id="UP000825935">
    <property type="component" value="Chromosome 32"/>
</dbReference>
<feature type="transmembrane region" description="Helical" evidence="6">
    <location>
        <begin position="155"/>
        <end position="171"/>
    </location>
</feature>
<comment type="subcellular location">
    <subcellularLocation>
        <location evidence="1">Membrane</location>
        <topology evidence="1">Multi-pass membrane protein</topology>
    </subcellularLocation>
</comment>
<evidence type="ECO:0000313" key="8">
    <source>
        <dbReference type="EMBL" id="KAH7287195.1"/>
    </source>
</evidence>
<evidence type="ECO:0000256" key="6">
    <source>
        <dbReference type="SAM" id="Phobius"/>
    </source>
</evidence>
<dbReference type="PROSITE" id="PS50922">
    <property type="entry name" value="TLC"/>
    <property type="match status" value="1"/>
</dbReference>
<dbReference type="OrthoDB" id="10266980at2759"/>
<dbReference type="GO" id="GO:0005783">
    <property type="term" value="C:endoplasmic reticulum"/>
    <property type="evidence" value="ECO:0007669"/>
    <property type="project" value="TreeGrafter"/>
</dbReference>
<dbReference type="SMART" id="SM00724">
    <property type="entry name" value="TLC"/>
    <property type="match status" value="1"/>
</dbReference>
<dbReference type="AlphaFoldDB" id="A0A8T2QUT0"/>
<dbReference type="PANTHER" id="PTHR13439:SF0">
    <property type="entry name" value="TOPOISOMERASE I DAMAGE AFFECTED PROTEIN 4"/>
    <property type="match status" value="1"/>
</dbReference>
<accession>A0A8T2QUT0</accession>
<protein>
    <recommendedName>
        <fullName evidence="7">TLC domain-containing protein</fullName>
    </recommendedName>
</protein>
<feature type="transmembrane region" description="Helical" evidence="6">
    <location>
        <begin position="210"/>
        <end position="233"/>
    </location>
</feature>
<feature type="transmembrane region" description="Helical" evidence="6">
    <location>
        <begin position="85"/>
        <end position="103"/>
    </location>
</feature>
<reference evidence="8" key="1">
    <citation type="submission" date="2021-08" db="EMBL/GenBank/DDBJ databases">
        <title>WGS assembly of Ceratopteris richardii.</title>
        <authorList>
            <person name="Marchant D.B."/>
            <person name="Chen G."/>
            <person name="Jenkins J."/>
            <person name="Shu S."/>
            <person name="Leebens-Mack J."/>
            <person name="Grimwood J."/>
            <person name="Schmutz J."/>
            <person name="Soltis P."/>
            <person name="Soltis D."/>
            <person name="Chen Z.-H."/>
        </authorList>
    </citation>
    <scope>NUCLEOTIDE SEQUENCE</scope>
    <source>
        <strain evidence="8">Whitten #5841</strain>
        <tissue evidence="8">Leaf</tissue>
    </source>
</reference>
<evidence type="ECO:0000256" key="1">
    <source>
        <dbReference type="ARBA" id="ARBA00004141"/>
    </source>
</evidence>
<dbReference type="InterPro" id="IPR050846">
    <property type="entry name" value="TLCD"/>
</dbReference>
<feature type="transmembrane region" description="Helical" evidence="6">
    <location>
        <begin position="253"/>
        <end position="272"/>
    </location>
</feature>